<proteinExistence type="predicted"/>
<feature type="domain" description="N-acetyltransferase" evidence="1">
    <location>
        <begin position="1"/>
        <end position="158"/>
    </location>
</feature>
<gene>
    <name evidence="2" type="ORF">DT076_18050</name>
</gene>
<evidence type="ECO:0000313" key="2">
    <source>
        <dbReference type="EMBL" id="RCK68120.1"/>
    </source>
</evidence>
<organism evidence="2 3">
    <name type="scientific">Desertihabitans brevis</name>
    <dbReference type="NCBI Taxonomy" id="2268447"/>
    <lineage>
        <taxon>Bacteria</taxon>
        <taxon>Bacillati</taxon>
        <taxon>Actinomycetota</taxon>
        <taxon>Actinomycetes</taxon>
        <taxon>Propionibacteriales</taxon>
        <taxon>Propionibacteriaceae</taxon>
        <taxon>Desertihabitans</taxon>
    </lineage>
</organism>
<dbReference type="PROSITE" id="PS51186">
    <property type="entry name" value="GNAT"/>
    <property type="match status" value="1"/>
</dbReference>
<protein>
    <submittedName>
        <fullName evidence="2">N-acetyltransferase</fullName>
    </submittedName>
</protein>
<evidence type="ECO:0000259" key="1">
    <source>
        <dbReference type="PROSITE" id="PS51186"/>
    </source>
</evidence>
<dbReference type="PANTHER" id="PTHR43792">
    <property type="entry name" value="GNAT FAMILY, PUTATIVE (AFU_ORTHOLOGUE AFUA_3G00765)-RELATED-RELATED"/>
    <property type="match status" value="1"/>
</dbReference>
<evidence type="ECO:0000313" key="3">
    <source>
        <dbReference type="Proteomes" id="UP000252770"/>
    </source>
</evidence>
<keyword evidence="2" id="KW-0808">Transferase</keyword>
<dbReference type="InterPro" id="IPR000182">
    <property type="entry name" value="GNAT_dom"/>
</dbReference>
<keyword evidence="3" id="KW-1185">Reference proteome</keyword>
<comment type="caution">
    <text evidence="2">The sequence shown here is derived from an EMBL/GenBank/DDBJ whole genome shotgun (WGS) entry which is preliminary data.</text>
</comment>
<dbReference type="EMBL" id="QOUI01000014">
    <property type="protein sequence ID" value="RCK68120.1"/>
    <property type="molecule type" value="Genomic_DNA"/>
</dbReference>
<name>A0A367YQR0_9ACTN</name>
<dbReference type="AlphaFoldDB" id="A0A367YQR0"/>
<dbReference type="InterPro" id="IPR016181">
    <property type="entry name" value="Acyl_CoA_acyltransferase"/>
</dbReference>
<reference evidence="2 3" key="1">
    <citation type="submission" date="2018-07" db="EMBL/GenBank/DDBJ databases">
        <title>Desertimonas flava gen. nov. sp. nov.</title>
        <authorList>
            <person name="Liu S."/>
        </authorList>
    </citation>
    <scope>NUCLEOTIDE SEQUENCE [LARGE SCALE GENOMIC DNA]</scope>
    <source>
        <strain evidence="2 3">16Sb5-5</strain>
    </source>
</reference>
<dbReference type="PANTHER" id="PTHR43792:SF1">
    <property type="entry name" value="N-ACETYLTRANSFERASE DOMAIN-CONTAINING PROTEIN"/>
    <property type="match status" value="1"/>
</dbReference>
<dbReference type="GO" id="GO:0016747">
    <property type="term" value="F:acyltransferase activity, transferring groups other than amino-acyl groups"/>
    <property type="evidence" value="ECO:0007669"/>
    <property type="project" value="InterPro"/>
</dbReference>
<dbReference type="SUPFAM" id="SSF55729">
    <property type="entry name" value="Acyl-CoA N-acyltransferases (Nat)"/>
    <property type="match status" value="1"/>
</dbReference>
<dbReference type="InterPro" id="IPR051531">
    <property type="entry name" value="N-acetyltransferase"/>
</dbReference>
<sequence length="185" mass="20087">MHRWGPRERDALAALNADPEVMRFFPGTQDRARTDALVDRVEACFEERGWGLWAVTPDATGEPVGFVGLHPLPAGVPGAEAGGVEVGWRLARHAWGHGYATEAATAAVTVAFDIVGLPDVWSMTAELNTPSQAVMRRLGLTLHSRFEHPAVPEGSPLRAHVMYRTTAGRWAQRRSEADEAAVGSR</sequence>
<dbReference type="Pfam" id="PF13302">
    <property type="entry name" value="Acetyltransf_3"/>
    <property type="match status" value="1"/>
</dbReference>
<dbReference type="Gene3D" id="3.40.630.30">
    <property type="match status" value="1"/>
</dbReference>
<dbReference type="Proteomes" id="UP000252770">
    <property type="component" value="Unassembled WGS sequence"/>
</dbReference>
<accession>A0A367YQR0</accession>